<dbReference type="AlphaFoldDB" id="A0A0A9SUF5"/>
<dbReference type="EMBL" id="GBRH01226503">
    <property type="protein sequence ID" value="JAD71392.1"/>
    <property type="molecule type" value="Transcribed_RNA"/>
</dbReference>
<reference evidence="1" key="1">
    <citation type="submission" date="2014-09" db="EMBL/GenBank/DDBJ databases">
        <authorList>
            <person name="Magalhaes I.L.F."/>
            <person name="Oliveira U."/>
            <person name="Santos F.R."/>
            <person name="Vidigal T.H.D.A."/>
            <person name="Brescovit A.D."/>
            <person name="Santos A.J."/>
        </authorList>
    </citation>
    <scope>NUCLEOTIDE SEQUENCE</scope>
    <source>
        <tissue evidence="1">Shoot tissue taken approximately 20 cm above the soil surface</tissue>
    </source>
</reference>
<name>A0A0A9SUF5_ARUDO</name>
<evidence type="ECO:0000313" key="1">
    <source>
        <dbReference type="EMBL" id="JAD71392.1"/>
    </source>
</evidence>
<reference evidence="1" key="2">
    <citation type="journal article" date="2015" name="Data Brief">
        <title>Shoot transcriptome of the giant reed, Arundo donax.</title>
        <authorList>
            <person name="Barrero R.A."/>
            <person name="Guerrero F.D."/>
            <person name="Moolhuijzen P."/>
            <person name="Goolsby J.A."/>
            <person name="Tidwell J."/>
            <person name="Bellgard S.E."/>
            <person name="Bellgard M.I."/>
        </authorList>
    </citation>
    <scope>NUCLEOTIDE SEQUENCE</scope>
    <source>
        <tissue evidence="1">Shoot tissue taken approximately 20 cm above the soil surface</tissue>
    </source>
</reference>
<organism evidence="1">
    <name type="scientific">Arundo donax</name>
    <name type="common">Giant reed</name>
    <name type="synonym">Donax arundinaceus</name>
    <dbReference type="NCBI Taxonomy" id="35708"/>
    <lineage>
        <taxon>Eukaryota</taxon>
        <taxon>Viridiplantae</taxon>
        <taxon>Streptophyta</taxon>
        <taxon>Embryophyta</taxon>
        <taxon>Tracheophyta</taxon>
        <taxon>Spermatophyta</taxon>
        <taxon>Magnoliopsida</taxon>
        <taxon>Liliopsida</taxon>
        <taxon>Poales</taxon>
        <taxon>Poaceae</taxon>
        <taxon>PACMAD clade</taxon>
        <taxon>Arundinoideae</taxon>
        <taxon>Arundineae</taxon>
        <taxon>Arundo</taxon>
    </lineage>
</organism>
<proteinExistence type="predicted"/>
<accession>A0A0A9SUF5</accession>
<sequence length="23" mass="2624">MTNSFLPICPKEALLTTESHMLF</sequence>
<protein>
    <submittedName>
        <fullName evidence="1">Uncharacterized protein</fullName>
    </submittedName>
</protein>